<dbReference type="Proteomes" id="UP001596138">
    <property type="component" value="Unassembled WGS sequence"/>
</dbReference>
<organism evidence="2 3">
    <name type="scientific">Longivirga aurantiaca</name>
    <dbReference type="NCBI Taxonomy" id="1837743"/>
    <lineage>
        <taxon>Bacteria</taxon>
        <taxon>Bacillati</taxon>
        <taxon>Actinomycetota</taxon>
        <taxon>Actinomycetes</taxon>
        <taxon>Sporichthyales</taxon>
        <taxon>Sporichthyaceae</taxon>
        <taxon>Longivirga</taxon>
    </lineage>
</organism>
<reference evidence="3" key="1">
    <citation type="journal article" date="2019" name="Int. J. Syst. Evol. Microbiol.">
        <title>The Global Catalogue of Microorganisms (GCM) 10K type strain sequencing project: providing services to taxonomists for standard genome sequencing and annotation.</title>
        <authorList>
            <consortium name="The Broad Institute Genomics Platform"/>
            <consortium name="The Broad Institute Genome Sequencing Center for Infectious Disease"/>
            <person name="Wu L."/>
            <person name="Ma J."/>
        </authorList>
    </citation>
    <scope>NUCLEOTIDE SEQUENCE [LARGE SCALE GENOMIC DNA]</scope>
    <source>
        <strain evidence="3">CGMCC 4.7317</strain>
    </source>
</reference>
<dbReference type="EMBL" id="JBHSTI010000033">
    <property type="protein sequence ID" value="MFC6239476.1"/>
    <property type="molecule type" value="Genomic_DNA"/>
</dbReference>
<keyword evidence="2" id="KW-0378">Hydrolase</keyword>
<dbReference type="Gene3D" id="3.40.50.1820">
    <property type="entry name" value="alpha/beta hydrolase"/>
    <property type="match status" value="1"/>
</dbReference>
<evidence type="ECO:0000259" key="1">
    <source>
        <dbReference type="Pfam" id="PF12697"/>
    </source>
</evidence>
<gene>
    <name evidence="2" type="ORF">ACFQGU_16505</name>
</gene>
<comment type="caution">
    <text evidence="2">The sequence shown here is derived from an EMBL/GenBank/DDBJ whole genome shotgun (WGS) entry which is preliminary data.</text>
</comment>
<dbReference type="PANTHER" id="PTHR43433">
    <property type="entry name" value="HYDROLASE, ALPHA/BETA FOLD FAMILY PROTEIN"/>
    <property type="match status" value="1"/>
</dbReference>
<dbReference type="SUPFAM" id="SSF53474">
    <property type="entry name" value="alpha/beta-Hydrolases"/>
    <property type="match status" value="1"/>
</dbReference>
<dbReference type="InterPro" id="IPR000073">
    <property type="entry name" value="AB_hydrolase_1"/>
</dbReference>
<sequence>MTVDVREPLQGEVRVVTTADGTSIHTVSAGEGPVVVLAHGFAISSDEWNVIASDLVERGYRVVAFDQRGHGRTTIGSDGVGSKQMAGDYTAVLEAYDVTDGVLVMHSMGGFVGIRFLVENPDVVAQRLRGAMLVATFAGDVNRDNAQNKMQIPLIRSGILPKLVASDLVGKPFARTLMGDSRTDAMVESFLTMFRAQKLGALVPILEAMVQENRYPDLARISLPCTILVGSKDKTTPPFHTDDLHAGIAGSRLVRVPGAGHTVNWEAADAIVAEIEALGPRG</sequence>
<name>A0ABW1T4Q2_9ACTN</name>
<proteinExistence type="predicted"/>
<dbReference type="PANTHER" id="PTHR43433:SF1">
    <property type="entry name" value="BLL5160 PROTEIN"/>
    <property type="match status" value="1"/>
</dbReference>
<dbReference type="InterPro" id="IPR029058">
    <property type="entry name" value="AB_hydrolase_fold"/>
</dbReference>
<dbReference type="RefSeq" id="WP_386768795.1">
    <property type="nucleotide sequence ID" value="NZ_JBHSTI010000033.1"/>
</dbReference>
<keyword evidence="3" id="KW-1185">Reference proteome</keyword>
<dbReference type="PRINTS" id="PR00111">
    <property type="entry name" value="ABHYDROLASE"/>
</dbReference>
<dbReference type="InterPro" id="IPR050471">
    <property type="entry name" value="AB_hydrolase"/>
</dbReference>
<protein>
    <submittedName>
        <fullName evidence="2">Alpha/beta fold hydrolase</fullName>
    </submittedName>
</protein>
<accession>A0ABW1T4Q2</accession>
<dbReference type="GO" id="GO:0016787">
    <property type="term" value="F:hydrolase activity"/>
    <property type="evidence" value="ECO:0007669"/>
    <property type="project" value="UniProtKB-KW"/>
</dbReference>
<evidence type="ECO:0000313" key="2">
    <source>
        <dbReference type="EMBL" id="MFC6239476.1"/>
    </source>
</evidence>
<feature type="domain" description="AB hydrolase-1" evidence="1">
    <location>
        <begin position="35"/>
        <end position="273"/>
    </location>
</feature>
<dbReference type="Pfam" id="PF12697">
    <property type="entry name" value="Abhydrolase_6"/>
    <property type="match status" value="1"/>
</dbReference>
<evidence type="ECO:0000313" key="3">
    <source>
        <dbReference type="Proteomes" id="UP001596138"/>
    </source>
</evidence>